<keyword evidence="4 7" id="KW-0863">Zinc-finger</keyword>
<feature type="compositionally biased region" description="Polar residues" evidence="8">
    <location>
        <begin position="757"/>
        <end position="775"/>
    </location>
</feature>
<feature type="domain" description="C2H2-type" evidence="9">
    <location>
        <begin position="643"/>
        <end position="671"/>
    </location>
</feature>
<evidence type="ECO:0000256" key="7">
    <source>
        <dbReference type="PROSITE-ProRule" id="PRU00042"/>
    </source>
</evidence>
<dbReference type="Proteomes" id="UP000596742">
    <property type="component" value="Unassembled WGS sequence"/>
</dbReference>
<feature type="compositionally biased region" description="Polar residues" evidence="8">
    <location>
        <begin position="1048"/>
        <end position="1057"/>
    </location>
</feature>
<evidence type="ECO:0000256" key="1">
    <source>
        <dbReference type="ARBA" id="ARBA00004123"/>
    </source>
</evidence>
<feature type="region of interest" description="Disordered" evidence="8">
    <location>
        <begin position="496"/>
        <end position="524"/>
    </location>
</feature>
<dbReference type="SMART" id="SM00355">
    <property type="entry name" value="ZnF_C2H2"/>
    <property type="match status" value="8"/>
</dbReference>
<feature type="compositionally biased region" description="Basic and acidic residues" evidence="8">
    <location>
        <begin position="513"/>
        <end position="524"/>
    </location>
</feature>
<feature type="compositionally biased region" description="Polar residues" evidence="8">
    <location>
        <begin position="1130"/>
        <end position="1148"/>
    </location>
</feature>
<feature type="region of interest" description="Disordered" evidence="8">
    <location>
        <begin position="453"/>
        <end position="476"/>
    </location>
</feature>
<feature type="domain" description="C2H2-type" evidence="9">
    <location>
        <begin position="1273"/>
        <end position="1300"/>
    </location>
</feature>
<gene>
    <name evidence="10" type="ORF">MGAL_10B002560</name>
</gene>
<feature type="region of interest" description="Disordered" evidence="8">
    <location>
        <begin position="1107"/>
        <end position="1148"/>
    </location>
</feature>
<keyword evidence="3" id="KW-0677">Repeat</keyword>
<dbReference type="EMBL" id="UYJE01003042">
    <property type="protein sequence ID" value="VDI16075.1"/>
    <property type="molecule type" value="Genomic_DNA"/>
</dbReference>
<evidence type="ECO:0000313" key="11">
    <source>
        <dbReference type="Proteomes" id="UP000596742"/>
    </source>
</evidence>
<dbReference type="PROSITE" id="PS50157">
    <property type="entry name" value="ZINC_FINGER_C2H2_2"/>
    <property type="match status" value="4"/>
</dbReference>
<evidence type="ECO:0000259" key="9">
    <source>
        <dbReference type="PROSITE" id="PS50157"/>
    </source>
</evidence>
<evidence type="ECO:0000256" key="5">
    <source>
        <dbReference type="ARBA" id="ARBA00022833"/>
    </source>
</evidence>
<dbReference type="InterPro" id="IPR050888">
    <property type="entry name" value="ZnF_C2H2-type_TF"/>
</dbReference>
<dbReference type="InterPro" id="IPR036236">
    <property type="entry name" value="Znf_C2H2_sf"/>
</dbReference>
<dbReference type="Pfam" id="PF00096">
    <property type="entry name" value="zf-C2H2"/>
    <property type="match status" value="2"/>
</dbReference>
<accession>A0A8B6D736</accession>
<keyword evidence="5" id="KW-0862">Zinc</keyword>
<dbReference type="PANTHER" id="PTHR24406">
    <property type="entry name" value="TRANSCRIPTIONAL REPRESSOR CTCFL-RELATED"/>
    <property type="match status" value="1"/>
</dbReference>
<keyword evidence="11" id="KW-1185">Reference proteome</keyword>
<evidence type="ECO:0000256" key="3">
    <source>
        <dbReference type="ARBA" id="ARBA00022737"/>
    </source>
</evidence>
<organism evidence="10 11">
    <name type="scientific">Mytilus galloprovincialis</name>
    <name type="common">Mediterranean mussel</name>
    <dbReference type="NCBI Taxonomy" id="29158"/>
    <lineage>
        <taxon>Eukaryota</taxon>
        <taxon>Metazoa</taxon>
        <taxon>Spiralia</taxon>
        <taxon>Lophotrochozoa</taxon>
        <taxon>Mollusca</taxon>
        <taxon>Bivalvia</taxon>
        <taxon>Autobranchia</taxon>
        <taxon>Pteriomorphia</taxon>
        <taxon>Mytilida</taxon>
        <taxon>Mytiloidea</taxon>
        <taxon>Mytilidae</taxon>
        <taxon>Mytilinae</taxon>
        <taxon>Mytilus</taxon>
    </lineage>
</organism>
<sequence length="1408" mass="160508">MEDLVSIMVTRPVYNQFQTILIEAQFTSDDAEIFRLFLWNVQVKVTPHNFLLLQKFDQKFQGKTLQDHQIYTEAVSGEIISGRFGCQLPKAVLCRELYLSCVQFPELMLRILTMTIVLMTVPTVDLIVSDTVNAETEYTDKINESHKSSAQQQTLVCNVCQFKTKGIKKFKNHIRKHSEKQISYGETTRDDSNQKFHIQSKHETSNGIRNSNLINGDEEMHDTNKEHLPFQKENGSGDGSNHFNLETNLNMHRDNAINCGMEENLKQMMLIKGDNQIKRLQDPESSESAFILQDDTEKGRVDIKQLYSKVKMKRKGFFCNLCFKTFPRFGIFLEHRNLCKQRCLILCCNCQMKFRWKSKYLHHRVQCKLSINGQIGPGMNKFCLRTMNGFHQLDNIENLEGNKDAPRLSGVILNVGLLEDVTTNSTSTERNDRSIHHSPLVSQDHILNITDKTTEVNPENGNDTISSDFHDLSSNHDTQKTVETVVILDRQLPYQEISKPSEKENDEFSTSDLNKHTVGHENRKERLLSNDVQNSALKTQTENQDSNVQKSHITVDKSIDTSVMKNCIDLSCVKEEPLDSMEQLTPAEQVSLVLGSNQHSILTLPEQPAHLEKSMMEVQSLTNTFTHGKDFFNSFLDDGETTVKCEECGEIFKRKAYLKEHIEGKHGGDMRYSCDCGKKFKWRSSLGNHRKHCYEALMSVLPNEGQVQGQNVSVIDFSQCGIPHFNMQNEWLQEIEKLSQSDMFARKPVAEFGQGCRQRSLSTPEKTPSENQNEYLQRRKSESICKTDGTVEQSSSLRINTSLVKPLADALSKYKLKPPVLPPGVNHKEIITSTFVKEQNRAALNTNSESSINSNGVVDLTFDQNSSRKIGSDLTLNDNIISSSRRLGCIPADISRINLQTKSSESVQQNYPQQRRKSLHNQQSDSLACNFCKENFESTSELERHKLFCKHLQDTCSVCGKTFQHRAELVNHLLTYHGNDEIYTCFCRFRSSSWNLFEKHCGKCEEFKNQSANLLSIDKSTKLGRDTSLSTHQLVKDNAENKNRPSIDVQTRSNHNLPVNEGQEIDTFHQISNSLLSQQKSLSVIGSSKNQLINLSQSQHVINKKISSEKSTHGQESSKLDGQSSDRHLNTSLGNLSKGQPRPSANTWSTNKAYLSTANQQISVSNSEAFLHSQNEDVLEHQYWSRTNTHESRSSTHSSSKKQKIAQNPSQNNQDVKLQSHITQKLPTISSFVTSSEKQTIQTIPNRMVSQIDLNHSTKTNSNEQTRVKKDVYVCTFCGNIYNNIEKFSEHNQIHHENKWILQENQNIESKPIWVPPEEKTLSKTAVDIAMDKARQLPIKMGEFVCHLCGDKFAAKAYLKEHIGGKHGTVDRYKCPCGLRFKWRSSLGIHQKKCPKSNRRTYNRWNSS</sequence>
<feature type="compositionally biased region" description="Polar residues" evidence="8">
    <location>
        <begin position="1205"/>
        <end position="1218"/>
    </location>
</feature>
<dbReference type="GO" id="GO:0005634">
    <property type="term" value="C:nucleus"/>
    <property type="evidence" value="ECO:0007669"/>
    <property type="project" value="UniProtKB-SubCell"/>
</dbReference>
<feature type="compositionally biased region" description="Polar residues" evidence="8">
    <location>
        <begin position="455"/>
        <end position="467"/>
    </location>
</feature>
<dbReference type="OrthoDB" id="6156909at2759"/>
<evidence type="ECO:0000313" key="10">
    <source>
        <dbReference type="EMBL" id="VDI16075.1"/>
    </source>
</evidence>
<dbReference type="Gene3D" id="3.30.160.60">
    <property type="entry name" value="Classic Zinc Finger"/>
    <property type="match status" value="3"/>
</dbReference>
<comment type="subcellular location">
    <subcellularLocation>
        <location evidence="1">Nucleus</location>
    </subcellularLocation>
</comment>
<evidence type="ECO:0000256" key="2">
    <source>
        <dbReference type="ARBA" id="ARBA00022723"/>
    </source>
</evidence>
<evidence type="ECO:0000256" key="8">
    <source>
        <dbReference type="SAM" id="MobiDB-lite"/>
    </source>
</evidence>
<keyword evidence="6" id="KW-0539">Nucleus</keyword>
<dbReference type="SUPFAM" id="SSF57667">
    <property type="entry name" value="beta-beta-alpha zinc fingers"/>
    <property type="match status" value="2"/>
</dbReference>
<feature type="region of interest" description="Disordered" evidence="8">
    <location>
        <begin position="755"/>
        <end position="775"/>
    </location>
</feature>
<protein>
    <recommendedName>
        <fullName evidence="9">C2H2-type domain-containing protein</fullName>
    </recommendedName>
</protein>
<feature type="region of interest" description="Disordered" evidence="8">
    <location>
        <begin position="1186"/>
        <end position="1218"/>
    </location>
</feature>
<evidence type="ECO:0000256" key="6">
    <source>
        <dbReference type="ARBA" id="ARBA00023242"/>
    </source>
</evidence>
<feature type="domain" description="C2H2-type" evidence="9">
    <location>
        <begin position="954"/>
        <end position="982"/>
    </location>
</feature>
<feature type="domain" description="C2H2-type" evidence="9">
    <location>
        <begin position="1344"/>
        <end position="1367"/>
    </location>
</feature>
<dbReference type="InterPro" id="IPR013087">
    <property type="entry name" value="Znf_C2H2_type"/>
</dbReference>
<comment type="caution">
    <text evidence="10">The sequence shown here is derived from an EMBL/GenBank/DDBJ whole genome shotgun (WGS) entry which is preliminary data.</text>
</comment>
<reference evidence="10" key="1">
    <citation type="submission" date="2018-11" db="EMBL/GenBank/DDBJ databases">
        <authorList>
            <person name="Alioto T."/>
            <person name="Alioto T."/>
        </authorList>
    </citation>
    <scope>NUCLEOTIDE SEQUENCE</scope>
</reference>
<keyword evidence="2" id="KW-0479">Metal-binding</keyword>
<feature type="compositionally biased region" description="Basic and acidic residues" evidence="8">
    <location>
        <begin position="1107"/>
        <end position="1129"/>
    </location>
</feature>
<dbReference type="PROSITE" id="PS00028">
    <property type="entry name" value="ZINC_FINGER_C2H2_1"/>
    <property type="match status" value="4"/>
</dbReference>
<name>A0A8B6D736_MYTGA</name>
<evidence type="ECO:0000256" key="4">
    <source>
        <dbReference type="ARBA" id="ARBA00022771"/>
    </source>
</evidence>
<dbReference type="GO" id="GO:0008270">
    <property type="term" value="F:zinc ion binding"/>
    <property type="evidence" value="ECO:0007669"/>
    <property type="project" value="UniProtKB-KW"/>
</dbReference>
<proteinExistence type="predicted"/>
<feature type="region of interest" description="Disordered" evidence="8">
    <location>
        <begin position="1037"/>
        <end position="1059"/>
    </location>
</feature>